<evidence type="ECO:0000313" key="7">
    <source>
        <dbReference type="EMBL" id="PIS07475.1"/>
    </source>
</evidence>
<dbReference type="SMART" id="SM00237">
    <property type="entry name" value="Calx_beta"/>
    <property type="match status" value="1"/>
</dbReference>
<feature type="region of interest" description="Disordered" evidence="4">
    <location>
        <begin position="2706"/>
        <end position="2725"/>
    </location>
</feature>
<dbReference type="PROSITE" id="PS50853">
    <property type="entry name" value="FN3"/>
    <property type="match status" value="4"/>
</dbReference>
<dbReference type="Pfam" id="PF03160">
    <property type="entry name" value="Calx-beta"/>
    <property type="match status" value="1"/>
</dbReference>
<dbReference type="InterPro" id="IPR038081">
    <property type="entry name" value="CalX-like_sf"/>
</dbReference>
<evidence type="ECO:0000256" key="1">
    <source>
        <dbReference type="ARBA" id="ARBA00022729"/>
    </source>
</evidence>
<gene>
    <name evidence="7" type="ORF">COT78_03310</name>
</gene>
<evidence type="ECO:0000313" key="8">
    <source>
        <dbReference type="Proteomes" id="UP000231382"/>
    </source>
</evidence>
<dbReference type="InterPro" id="IPR003644">
    <property type="entry name" value="Calx_beta"/>
</dbReference>
<dbReference type="Gene3D" id="2.60.40.380">
    <property type="entry name" value="Purple acid phosphatase-like, N-terminal"/>
    <property type="match status" value="1"/>
</dbReference>
<dbReference type="InterPro" id="IPR050964">
    <property type="entry name" value="Striated_Muscle_Regulatory"/>
</dbReference>
<dbReference type="GO" id="GO:0003993">
    <property type="term" value="F:acid phosphatase activity"/>
    <property type="evidence" value="ECO:0007669"/>
    <property type="project" value="InterPro"/>
</dbReference>
<dbReference type="Gene3D" id="2.60.40.10">
    <property type="entry name" value="Immunoglobulins"/>
    <property type="match status" value="5"/>
</dbReference>
<keyword evidence="2" id="KW-0677">Repeat</keyword>
<feature type="region of interest" description="Disordered" evidence="4">
    <location>
        <begin position="1"/>
        <end position="20"/>
    </location>
</feature>
<proteinExistence type="predicted"/>
<dbReference type="InterPro" id="IPR008963">
    <property type="entry name" value="Purple_acid_Pase-like_N"/>
</dbReference>
<dbReference type="Proteomes" id="UP000231382">
    <property type="component" value="Unassembled WGS sequence"/>
</dbReference>
<evidence type="ECO:0000259" key="6">
    <source>
        <dbReference type="PROSITE" id="PS50853"/>
    </source>
</evidence>
<keyword evidence="1" id="KW-0732">Signal</keyword>
<evidence type="ECO:0000256" key="4">
    <source>
        <dbReference type="SAM" id="MobiDB-lite"/>
    </source>
</evidence>
<name>A0A2H0W5V3_9BACT</name>
<dbReference type="Pfam" id="PF10102">
    <property type="entry name" value="DUF2341"/>
    <property type="match status" value="2"/>
</dbReference>
<dbReference type="InterPro" id="IPR013783">
    <property type="entry name" value="Ig-like_fold"/>
</dbReference>
<feature type="compositionally biased region" description="Polar residues" evidence="4">
    <location>
        <begin position="2716"/>
        <end position="2725"/>
    </location>
</feature>
<evidence type="ECO:0000256" key="3">
    <source>
        <dbReference type="ARBA" id="ARBA00022837"/>
    </source>
</evidence>
<reference evidence="8" key="1">
    <citation type="submission" date="2017-09" db="EMBL/GenBank/DDBJ databases">
        <title>Depth-based differentiation of microbial function through sediment-hosted aquifers and enrichment of novel symbionts in the deep terrestrial subsurface.</title>
        <authorList>
            <person name="Probst A.J."/>
            <person name="Ladd B."/>
            <person name="Jarett J.K."/>
            <person name="Geller-Mcgrath D.E."/>
            <person name="Sieber C.M.K."/>
            <person name="Emerson J.B."/>
            <person name="Anantharaman K."/>
            <person name="Thomas B.C."/>
            <person name="Malmstrom R."/>
            <person name="Stieglmeier M."/>
            <person name="Klingl A."/>
            <person name="Woyke T."/>
            <person name="Ryan C.M."/>
            <person name="Banfield J.F."/>
        </authorList>
    </citation>
    <scope>NUCLEOTIDE SEQUENCE [LARGE SCALE GENOMIC DNA]</scope>
</reference>
<dbReference type="SUPFAM" id="SSF49265">
    <property type="entry name" value="Fibronectin type III"/>
    <property type="match status" value="4"/>
</dbReference>
<evidence type="ECO:0000256" key="2">
    <source>
        <dbReference type="ARBA" id="ARBA00022737"/>
    </source>
</evidence>
<comment type="caution">
    <text evidence="7">The sequence shown here is derived from an EMBL/GenBank/DDBJ whole genome shotgun (WGS) entry which is preliminary data.</text>
</comment>
<dbReference type="GO" id="GO:0007154">
    <property type="term" value="P:cell communication"/>
    <property type="evidence" value="ECO:0007669"/>
    <property type="project" value="InterPro"/>
</dbReference>
<accession>A0A2H0W5V3</accession>
<dbReference type="Gene3D" id="2.60.40.2030">
    <property type="match status" value="1"/>
</dbReference>
<dbReference type="Gene3D" id="2.60.120.200">
    <property type="match status" value="2"/>
</dbReference>
<dbReference type="Pfam" id="PF00041">
    <property type="entry name" value="fn3"/>
    <property type="match status" value="1"/>
</dbReference>
<dbReference type="InterPro" id="IPR036116">
    <property type="entry name" value="FN3_sf"/>
</dbReference>
<dbReference type="SUPFAM" id="SSF49363">
    <property type="entry name" value="Purple acid phosphatase, N-terminal domain"/>
    <property type="match status" value="1"/>
</dbReference>
<feature type="transmembrane region" description="Helical" evidence="5">
    <location>
        <begin position="93"/>
        <end position="115"/>
    </location>
</feature>
<feature type="domain" description="Fibronectin type-III" evidence="6">
    <location>
        <begin position="2618"/>
        <end position="2716"/>
    </location>
</feature>
<organism evidence="7 8">
    <name type="scientific">Candidatus Berkelbacteria bacterium CG10_big_fil_rev_8_21_14_0_10_43_13</name>
    <dbReference type="NCBI Taxonomy" id="1974514"/>
    <lineage>
        <taxon>Bacteria</taxon>
        <taxon>Candidatus Berkelbacteria</taxon>
    </lineage>
</organism>
<feature type="domain" description="Fibronectin type-III" evidence="6">
    <location>
        <begin position="470"/>
        <end position="559"/>
    </location>
</feature>
<protein>
    <recommendedName>
        <fullName evidence="6">Fibronectin type-III domain-containing protein</fullName>
    </recommendedName>
</protein>
<dbReference type="GO" id="GO:0046872">
    <property type="term" value="F:metal ion binding"/>
    <property type="evidence" value="ECO:0007669"/>
    <property type="project" value="InterPro"/>
</dbReference>
<dbReference type="SMART" id="SM00060">
    <property type="entry name" value="FN3"/>
    <property type="match status" value="6"/>
</dbReference>
<dbReference type="InterPro" id="IPR013320">
    <property type="entry name" value="ConA-like_dom_sf"/>
</dbReference>
<dbReference type="EMBL" id="PEZW01000021">
    <property type="protein sequence ID" value="PIS07475.1"/>
    <property type="molecule type" value="Genomic_DNA"/>
</dbReference>
<feature type="domain" description="Fibronectin type-III" evidence="6">
    <location>
        <begin position="2957"/>
        <end position="3050"/>
    </location>
</feature>
<keyword evidence="3" id="KW-0106">Calcium</keyword>
<feature type="domain" description="Fibronectin type-III" evidence="6">
    <location>
        <begin position="2227"/>
        <end position="2316"/>
    </location>
</feature>
<evidence type="ECO:0000256" key="5">
    <source>
        <dbReference type="SAM" id="Phobius"/>
    </source>
</evidence>
<keyword evidence="5" id="KW-0812">Transmembrane</keyword>
<dbReference type="CDD" id="cd00063">
    <property type="entry name" value="FN3"/>
    <property type="match status" value="1"/>
</dbReference>
<feature type="region of interest" description="Disordered" evidence="4">
    <location>
        <begin position="680"/>
        <end position="706"/>
    </location>
</feature>
<feature type="compositionally biased region" description="Low complexity" evidence="4">
    <location>
        <begin position="686"/>
        <end position="705"/>
    </location>
</feature>
<dbReference type="SUPFAM" id="SSF141072">
    <property type="entry name" value="CalX-like"/>
    <property type="match status" value="1"/>
</dbReference>
<dbReference type="GO" id="GO:0016020">
    <property type="term" value="C:membrane"/>
    <property type="evidence" value="ECO:0007669"/>
    <property type="project" value="InterPro"/>
</dbReference>
<dbReference type="InterPro" id="IPR018765">
    <property type="entry name" value="DUF2341"/>
</dbReference>
<dbReference type="SUPFAM" id="SSF49899">
    <property type="entry name" value="Concanavalin A-like lectins/glucanases"/>
    <property type="match status" value="2"/>
</dbReference>
<dbReference type="PANTHER" id="PTHR13817:SF103">
    <property type="entry name" value="ROUNDABOUT GUIDANCE RECEPTOR 3"/>
    <property type="match status" value="1"/>
</dbReference>
<sequence length="3294" mass="342364">MFNWRKKTNEKIQEASSKSAEADFVTPEDKKKVLELAREKEAELEKLAKIDDEIYMVQRSTKTLVPFMAPLHNKLRMKYKWYYGWHLKRYSDLVHWLTLIAMVPLLTLSIFASLYSQNVPMTKATAAWYDASWSYRRALTIDYTKVDADLTGFPVEVSLSGLSNINADGSDIRFTSSDGTTELPRQIESYSAGTLVAWVKTNLSSSVDTTLYMYYGNAAATEPAADSTYGSQNVWDSNYAAVWHMNADANDSTVNAKNGTDHAITHGTSYGVAGGGLNTSNSSSGITIPTDTIGAIGTGDFTIEFWMNPVAPPASRYVYMAALFNSGASYTGPFMFYDPLGYTGHGDGLCVRLQTTSVQCITSPSASSLYGTWVNVVWNRISGVNTVYYDGVQKLQFTNNTSITAPSLGHIFGNYTGPPQPWAFNAGANGDEYRISTTGRSVEWVTTQYNNQSSPSTFLTAGAEEVPLFVPDAPTLDSVTSGDSQAVVYFSAPASDGGDAITGYTVTASPGGATGTGTSSPIIVAGLTNGTEYTFTVYATNGVGNSSESSASSAITPTSASWYNASWSNRRAVIIDHTKVPSDQTGFPLEISMTGLSGINANGTDIRFTSSDGTTELPREIEKYDSGNLIAWVKTDLSSSVDTTLYMYYGNAAATEPAADSTYGKNNVWDSNYKGVWHLADPTNPTDSTSNGHSGTNNGTSATTGKIGGGGSFDGSSFINAGTINLSGSSITMQAWVNASSFQSSWPYISSIMGAESGSDIALLRLGDTGLSNNLAQISLHLAGNTNAINGMDTSTWYLVTATADGTNIKIYLNSNQENSSGQSSSVVSNASFNIGSNSDSGDRYFSGIMDELTVATTARSADWITTQYNNQSSPSTFFIAGGEQVASNTTISGTIYTALDQSTNIGADKTVNLSINGGAAESTTTDANGAFSFSTSTALDTDYPVAVYLSGDTNKASYITVATDGSTDITDLALYTGHVSLSQENSTAMTNTLLATANTIADSDMLILTSAGTTTFTTGMTTRIVTGKTYTPGGNVASDNFQLYGTFIPESNNVNISGSWDATGGTLTSASSTFVFNSTATGKTVTSNSQSFNNLTFNGSGGGWTLSDDLTVAGALNVTTGTLDASSHTINLSGSGTPFTIAGTFTPSTGTVNYTGSSATNVTGITYYNLTLNHTDTTFTAAGDITVSNVLTVTAGTFDASSRTITLTGASGTPFVNSGTFTPSTSTVVFNTDTANVPFSGISTFNNLTLSPTLTASRNWTLPAVTVNGTSATSFDINPTAGSAYALTVTLGGNLALSNASTLLIRGTSSATSVLDTSITNYSISTGKLQINPGGSVTANGSTITLTGSSTPFSYWTSNAFSAGTSTIVFSGDADISYLFYLHNGDLSVNNVQISPTLTAPHTQALNSYNYTLTIGGTLVINPSSDSANLLTITNSKSIAVTGSTTVGGSGSATSTFVSSASSTFGAVTINSGDTMAPTASITVSSMTIDSGGTLTLATNTVTISGSGTPFVNNGTFTPSTGSTIIYTGSSDTTVAGTDYYNLNLNHADTTFTAGGNISIAGVLTINAGTFDASIRTITLSGTSGTPFIKTGTFTPSTSTIAVTGNYSSGNTGLPGGTYYNLILNNASETFSVDSSLTINNDLNITAGTFAPGQNISIYGSWTNAGSFTPSTNTVNFVATATGKTITSNGQSFYNLVFNGSGGGWTLQDNSTIENDITLTAGTVTAGATTITVGGNWTNDGGTFTYGTSTVDLTGDATIGGGGNFYNLRAGHDGTTVNFGSDNISIYNILYAYSGGTLTGDPINVYLRKTDGDPFIDTGVTITTLTFYYISPNSISVSGHDFYGVGFRGYNNDVTYTLTSDLSSDAISTFSDTEGKTTTLDTNSHNLAITNYIRLGNVYAGIINFSSGVHSTGSLGWTSPVASGSGFDLGSSSISVNNSVYFTDTSVTPGTSTVTMNATATGKTVTSNSQSFNNLTFNGSGGGWTLADDLTVNGALNVAVGTLDASSYTVNLAGSGTPLTIAGTFTPGTGTVNYTGSSTTNVAGTTYYNLTMNHSGVTFTVAAGMTVNNVLTVTAGTFDASSRTITLAGSGTPLVVNGTFSPSTSTIVYGGSDSTTQTVPGGLTFYNLTASTSSNSAGRTIEFTGGSTTTVNNALTLTGASDKILTVQSSDSSDYTINPVSVTASYADISYFVDSGSAFCATNSTDSGNNSGFIFSTGDSCPIPTAPSGLTGTAASTSEIDWTWTDNSDNELSWQVQDSSSNGVSSSLTVNTTSWNETSLSANTGYTRKVVATNTSGSSSSSLVTAYTLANTPSAPTLSATSANAINIVINTNSNPTTTTLYAIYNVTLGAYVKHADGSTQTDPDWQLYADWGGASGFDNTGLTAGTNYVYKVKAKNGDDIATDFSATANTNTGNPTIAFSSATASGSISTATVTVPISISGVSGTDATVDFSVSGGTATSGDDFTLADGTASISSGDSSTSFDITITNDHLVGSDKTIIVSLSNPTGSSLGANTTYTYTIVNDNVGPSGGFVINSTNPSRTNSRDLTLTLSYSLATQYKASLDSGFTDASWTSVAASVSQALADTDGTQTVYLKYKDAYGNESGTYNRSVVLDRVAPAVPTTLSVSAGNTAISLTWVNPTDSDFAAINIYRSTVSDFTAGTDNLLTTTTSASTATYTDSSVTNNTTYYYKIAGLDNVSNLSAASAQVSGRPDSDQPTTPGQPSITASVNTIDSALVANTKSVTFNWAKSTDENSGLKAYYINIGTASGTANILDSQEVKNDTTSYDYSFAVDGTYFVKVFARDNKNNLSAASPETTLIVDSTSPTTPTDAVMADVSNRADDYYAVILSWKPATDTGSGLKGYVVSRTGQAMNLDSNSVTMNISTDAKSGLISYLDILSADAKASYTIKAVDLAKNETAAVAATLSDTNMTKTTGQKVGSTEIILPSSIIGEGELAVSDIKVSSSATTNDKTQAEVTWLTSVPANSQVMYGASANYSLKTEIDTGLNSSHTVILSDLKPATTYHYKVVSIDQHSNTVSSGDQTFTTSGQIKQKTVLDIIADYVSNFFNSVYNAVKKVFSVNPDTALAAASTGPKSIYVTNISSPSQPGYAIYWPDNLGKVNLERSENGGAFSSVVQTERNFYSDIDVKADSTYTYRVGSLTASVSDAMSGKSIISDIKIKSGVVDKNSASVIVTFKTDKLAQSQILYGENGVMDSKTTLDESLNQSHTVLIKKLKVNTPYSFTLKAIDSSGQNTTDSAIQKYVTPKAPVDMSLFEIIINALESAFAGLSKIGK</sequence>
<dbReference type="PANTHER" id="PTHR13817">
    <property type="entry name" value="TITIN"/>
    <property type="match status" value="1"/>
</dbReference>
<keyword evidence="5" id="KW-0472">Membrane</keyword>
<dbReference type="InterPro" id="IPR003961">
    <property type="entry name" value="FN3_dom"/>
</dbReference>
<keyword evidence="5" id="KW-1133">Transmembrane helix</keyword>